<comment type="similarity">
    <text evidence="2">Belongs to the major facilitator superfamily. Sugar transporter (TC 2.A.1.1) family.</text>
</comment>
<evidence type="ECO:0000313" key="9">
    <source>
        <dbReference type="EMBL" id="MEQ5838565.1"/>
    </source>
</evidence>
<feature type="domain" description="Major facilitator superfamily (MFS) profile" evidence="8">
    <location>
        <begin position="62"/>
        <end position="482"/>
    </location>
</feature>
<feature type="transmembrane region" description="Helical" evidence="7">
    <location>
        <begin position="305"/>
        <end position="322"/>
    </location>
</feature>
<gene>
    <name evidence="9" type="ORF">N0A02_03825</name>
</gene>
<evidence type="ECO:0000256" key="2">
    <source>
        <dbReference type="ARBA" id="ARBA00010992"/>
    </source>
</evidence>
<evidence type="ECO:0000256" key="7">
    <source>
        <dbReference type="SAM" id="Phobius"/>
    </source>
</evidence>
<reference evidence="9 10" key="1">
    <citation type="journal article" date="2024" name="Chem. Sci.">
        <title>Discovery of a lagriamide polyketide by integrated genome mining, isotopic labeling, and untargeted metabolomics.</title>
        <authorList>
            <person name="Fergusson C.H."/>
            <person name="Saulog J."/>
            <person name="Paulo B.S."/>
            <person name="Wilson D.M."/>
            <person name="Liu D.Y."/>
            <person name="Morehouse N.J."/>
            <person name="Waterworth S."/>
            <person name="Barkei J."/>
            <person name="Gray C.A."/>
            <person name="Kwan J.C."/>
            <person name="Eustaquio A.S."/>
            <person name="Linington R.G."/>
        </authorList>
    </citation>
    <scope>NUCLEOTIDE SEQUENCE [LARGE SCALE GENOMIC DNA]</scope>
    <source>
        <strain evidence="9 10">RL17-338-BIF-B</strain>
    </source>
</reference>
<feature type="transmembrane region" description="Helical" evidence="7">
    <location>
        <begin position="188"/>
        <end position="212"/>
    </location>
</feature>
<dbReference type="Proteomes" id="UP001469089">
    <property type="component" value="Unassembled WGS sequence"/>
</dbReference>
<dbReference type="PROSITE" id="PS00217">
    <property type="entry name" value="SUGAR_TRANSPORT_2"/>
    <property type="match status" value="1"/>
</dbReference>
<evidence type="ECO:0000256" key="5">
    <source>
        <dbReference type="ARBA" id="ARBA00022989"/>
    </source>
</evidence>
<proteinExistence type="inferred from homology"/>
<keyword evidence="10" id="KW-1185">Reference proteome</keyword>
<evidence type="ECO:0000259" key="8">
    <source>
        <dbReference type="PROSITE" id="PS50850"/>
    </source>
</evidence>
<evidence type="ECO:0000256" key="1">
    <source>
        <dbReference type="ARBA" id="ARBA00004141"/>
    </source>
</evidence>
<dbReference type="Pfam" id="PF00083">
    <property type="entry name" value="Sugar_tr"/>
    <property type="match status" value="1"/>
</dbReference>
<feature type="transmembrane region" description="Helical" evidence="7">
    <location>
        <begin position="155"/>
        <end position="176"/>
    </location>
</feature>
<feature type="transmembrane region" description="Helical" evidence="7">
    <location>
        <begin position="61"/>
        <end position="80"/>
    </location>
</feature>
<keyword evidence="3" id="KW-0813">Transport</keyword>
<dbReference type="SUPFAM" id="SSF103473">
    <property type="entry name" value="MFS general substrate transporter"/>
    <property type="match status" value="1"/>
</dbReference>
<feature type="transmembrane region" description="Helical" evidence="7">
    <location>
        <begin position="342"/>
        <end position="362"/>
    </location>
</feature>
<dbReference type="Gene3D" id="1.20.1250.20">
    <property type="entry name" value="MFS general substrate transporter like domains"/>
    <property type="match status" value="1"/>
</dbReference>
<evidence type="ECO:0000256" key="6">
    <source>
        <dbReference type="ARBA" id="ARBA00023136"/>
    </source>
</evidence>
<feature type="transmembrane region" description="Helical" evidence="7">
    <location>
        <begin position="369"/>
        <end position="387"/>
    </location>
</feature>
<evidence type="ECO:0000313" key="10">
    <source>
        <dbReference type="Proteomes" id="UP001469089"/>
    </source>
</evidence>
<dbReference type="CDD" id="cd17316">
    <property type="entry name" value="MFS_SV2_like"/>
    <property type="match status" value="1"/>
</dbReference>
<feature type="transmembrane region" description="Helical" evidence="7">
    <location>
        <begin position="218"/>
        <end position="238"/>
    </location>
</feature>
<dbReference type="RefSeq" id="WP_349541309.1">
    <property type="nucleotide sequence ID" value="NZ_JAOALG010000001.1"/>
</dbReference>
<organism evidence="9 10">
    <name type="scientific">Paraburkholderia acidicola</name>
    <dbReference type="NCBI Taxonomy" id="1912599"/>
    <lineage>
        <taxon>Bacteria</taxon>
        <taxon>Pseudomonadati</taxon>
        <taxon>Pseudomonadota</taxon>
        <taxon>Betaproteobacteria</taxon>
        <taxon>Burkholderiales</taxon>
        <taxon>Burkholderiaceae</taxon>
        <taxon>Paraburkholderia</taxon>
    </lineage>
</organism>
<dbReference type="EMBL" id="JAOALG010000001">
    <property type="protein sequence ID" value="MEQ5838565.1"/>
    <property type="molecule type" value="Genomic_DNA"/>
</dbReference>
<sequence length="492" mass="52898">MMGINPLDLRGDVAATTTSVASATLPLAGDSNAHGSVHHSTHGATLGSVMDDMPVGALHRFVVWVVGIGLFFDMYEIFLVSSIGSALQHEFGINRQSADFKLLLASAFIGMFFGSLCLGSLADRIGRRKAFVFSLVWYSAFSLIGALSVDASMLVISRLLTGIGVGAIYPIADSYLSEILPKERRGRLAAWAYTTSYVAVPLVGFLAVWLNPLQLGTIAGWRIILAIGSLGAVFVLFVQHRLPESPRWLLARGRVDEAHAELRRFADSAGMRLPTIVAEVSARPRSMGIGERIAELRQAPYGKRYLMLAIFHLFQAFGYYGFGTLASTVVKSRGFDVTGGTLFMALSFLGYPVGSLLSIPLLNWIERRTLVITAILAIAVFGLGFAYSGNTVLIITFGVLTTCASNVFSNAYHVYQAEIFPARVRSTAIGSTYALSRIVSGALPFLLLPVLSQYGAGAMFGVISVALAIVACVVRVLGPLTTRRSQDEINPV</sequence>
<feature type="transmembrane region" description="Helical" evidence="7">
    <location>
        <begin position="427"/>
        <end position="448"/>
    </location>
</feature>
<evidence type="ECO:0000256" key="4">
    <source>
        <dbReference type="ARBA" id="ARBA00022692"/>
    </source>
</evidence>
<comment type="subcellular location">
    <subcellularLocation>
        <location evidence="1">Membrane</location>
        <topology evidence="1">Multi-pass membrane protein</topology>
    </subcellularLocation>
</comment>
<dbReference type="PROSITE" id="PS50850">
    <property type="entry name" value="MFS"/>
    <property type="match status" value="1"/>
</dbReference>
<keyword evidence="4 7" id="KW-0812">Transmembrane</keyword>
<protein>
    <submittedName>
        <fullName evidence="9">MFS transporter</fullName>
    </submittedName>
</protein>
<keyword evidence="6 7" id="KW-0472">Membrane</keyword>
<feature type="transmembrane region" description="Helical" evidence="7">
    <location>
        <begin position="100"/>
        <end position="118"/>
    </location>
</feature>
<evidence type="ECO:0000256" key="3">
    <source>
        <dbReference type="ARBA" id="ARBA00022448"/>
    </source>
</evidence>
<dbReference type="PANTHER" id="PTHR23511">
    <property type="entry name" value="SYNAPTIC VESICLE GLYCOPROTEIN 2"/>
    <property type="match status" value="1"/>
</dbReference>
<keyword evidence="5 7" id="KW-1133">Transmembrane helix</keyword>
<feature type="transmembrane region" description="Helical" evidence="7">
    <location>
        <begin position="393"/>
        <end position="415"/>
    </location>
</feature>
<feature type="transmembrane region" description="Helical" evidence="7">
    <location>
        <begin position="130"/>
        <end position="149"/>
    </location>
</feature>
<dbReference type="InterPro" id="IPR036259">
    <property type="entry name" value="MFS_trans_sf"/>
</dbReference>
<dbReference type="InterPro" id="IPR005829">
    <property type="entry name" value="Sugar_transporter_CS"/>
</dbReference>
<feature type="transmembrane region" description="Helical" evidence="7">
    <location>
        <begin position="454"/>
        <end position="477"/>
    </location>
</feature>
<name>A0ABV1LH13_9BURK</name>
<comment type="caution">
    <text evidence="9">The sequence shown here is derived from an EMBL/GenBank/DDBJ whole genome shotgun (WGS) entry which is preliminary data.</text>
</comment>
<dbReference type="InterPro" id="IPR020846">
    <property type="entry name" value="MFS_dom"/>
</dbReference>
<accession>A0ABV1LH13</accession>
<dbReference type="InterPro" id="IPR005828">
    <property type="entry name" value="MFS_sugar_transport-like"/>
</dbReference>